<dbReference type="Pfam" id="PF11807">
    <property type="entry name" value="UstYa"/>
    <property type="match status" value="1"/>
</dbReference>
<dbReference type="PANTHER" id="PTHR33365">
    <property type="entry name" value="YALI0B05434P"/>
    <property type="match status" value="1"/>
</dbReference>
<dbReference type="OrthoDB" id="3687641at2759"/>
<dbReference type="AlphaFoldDB" id="A0A9P4IG57"/>
<keyword evidence="2" id="KW-1133">Transmembrane helix</keyword>
<organism evidence="3 4">
    <name type="scientific">Rhizodiscina lignyota</name>
    <dbReference type="NCBI Taxonomy" id="1504668"/>
    <lineage>
        <taxon>Eukaryota</taxon>
        <taxon>Fungi</taxon>
        <taxon>Dikarya</taxon>
        <taxon>Ascomycota</taxon>
        <taxon>Pezizomycotina</taxon>
        <taxon>Dothideomycetes</taxon>
        <taxon>Pleosporomycetidae</taxon>
        <taxon>Aulographales</taxon>
        <taxon>Rhizodiscinaceae</taxon>
        <taxon>Rhizodiscina</taxon>
    </lineage>
</organism>
<keyword evidence="4" id="KW-1185">Reference proteome</keyword>
<feature type="transmembrane region" description="Helical" evidence="2">
    <location>
        <begin position="42"/>
        <end position="63"/>
    </location>
</feature>
<evidence type="ECO:0000313" key="3">
    <source>
        <dbReference type="EMBL" id="KAF2099408.1"/>
    </source>
</evidence>
<evidence type="ECO:0000256" key="1">
    <source>
        <dbReference type="ARBA" id="ARBA00035112"/>
    </source>
</evidence>
<evidence type="ECO:0008006" key="5">
    <source>
        <dbReference type="Google" id="ProtNLM"/>
    </source>
</evidence>
<evidence type="ECO:0000313" key="4">
    <source>
        <dbReference type="Proteomes" id="UP000799772"/>
    </source>
</evidence>
<dbReference type="GO" id="GO:0043386">
    <property type="term" value="P:mycotoxin biosynthetic process"/>
    <property type="evidence" value="ECO:0007669"/>
    <property type="project" value="InterPro"/>
</dbReference>
<evidence type="ECO:0000256" key="2">
    <source>
        <dbReference type="SAM" id="Phobius"/>
    </source>
</evidence>
<comment type="caution">
    <text evidence="3">The sequence shown here is derived from an EMBL/GenBank/DDBJ whole genome shotgun (WGS) entry which is preliminary data.</text>
</comment>
<comment type="similarity">
    <text evidence="1">Belongs to the ustYa family.</text>
</comment>
<protein>
    <recommendedName>
        <fullName evidence="5">Tat pathway signal sequence</fullName>
    </recommendedName>
</protein>
<dbReference type="EMBL" id="ML978125">
    <property type="protein sequence ID" value="KAF2099408.1"/>
    <property type="molecule type" value="Genomic_DNA"/>
</dbReference>
<accession>A0A9P4IG57</accession>
<keyword evidence="2" id="KW-0472">Membrane</keyword>
<keyword evidence="2" id="KW-0812">Transmembrane</keyword>
<sequence length="300" mass="34681">MANLKQDGYSAEERLPMLEKDEEQGVQLPIDGGASRKLNYKWTFILVVLNCTMFLVTFADVAFRTFRSNNPSTDGYATDLNPLLKQTSYYSPLLDRVSVPLKTKSINDTLYNRSVYAQPPGLQVDEAWKQLTRLGLTYITAADVTHIGKDPSLTVHAPDNPDAHLMMPLVTHQLHCLNGIRKNLFREYYYPDASMLSPLHEDHLLHCLDVVREALQCAAPTELITYNWMRDVDIPQPDFTYNAVCRDWDGLKGWMDANEVDPMRTIAVWRREGGEREVDEPWQWTRIREEQERQREAMME</sequence>
<dbReference type="PANTHER" id="PTHR33365:SF14">
    <property type="entry name" value="TAT PATHWAY SIGNAL SEQUENCE"/>
    <property type="match status" value="1"/>
</dbReference>
<gene>
    <name evidence="3" type="ORF">NA57DRAFT_74908</name>
</gene>
<dbReference type="Proteomes" id="UP000799772">
    <property type="component" value="Unassembled WGS sequence"/>
</dbReference>
<dbReference type="InterPro" id="IPR021765">
    <property type="entry name" value="UstYa-like"/>
</dbReference>
<reference evidence="3" key="1">
    <citation type="journal article" date="2020" name="Stud. Mycol.">
        <title>101 Dothideomycetes genomes: a test case for predicting lifestyles and emergence of pathogens.</title>
        <authorList>
            <person name="Haridas S."/>
            <person name="Albert R."/>
            <person name="Binder M."/>
            <person name="Bloem J."/>
            <person name="Labutti K."/>
            <person name="Salamov A."/>
            <person name="Andreopoulos B."/>
            <person name="Baker S."/>
            <person name="Barry K."/>
            <person name="Bills G."/>
            <person name="Bluhm B."/>
            <person name="Cannon C."/>
            <person name="Castanera R."/>
            <person name="Culley D."/>
            <person name="Daum C."/>
            <person name="Ezra D."/>
            <person name="Gonzalez J."/>
            <person name="Henrissat B."/>
            <person name="Kuo A."/>
            <person name="Liang C."/>
            <person name="Lipzen A."/>
            <person name="Lutzoni F."/>
            <person name="Magnuson J."/>
            <person name="Mondo S."/>
            <person name="Nolan M."/>
            <person name="Ohm R."/>
            <person name="Pangilinan J."/>
            <person name="Park H.-J."/>
            <person name="Ramirez L."/>
            <person name="Alfaro M."/>
            <person name="Sun H."/>
            <person name="Tritt A."/>
            <person name="Yoshinaga Y."/>
            <person name="Zwiers L.-H."/>
            <person name="Turgeon B."/>
            <person name="Goodwin S."/>
            <person name="Spatafora J."/>
            <person name="Crous P."/>
            <person name="Grigoriev I."/>
        </authorList>
    </citation>
    <scope>NUCLEOTIDE SEQUENCE</scope>
    <source>
        <strain evidence="3">CBS 133067</strain>
    </source>
</reference>
<name>A0A9P4IG57_9PEZI</name>
<proteinExistence type="inferred from homology"/>